<evidence type="ECO:0000256" key="1">
    <source>
        <dbReference type="ARBA" id="ARBA00022490"/>
    </source>
</evidence>
<dbReference type="EMBL" id="QUAL01000023">
    <property type="protein sequence ID" value="RIQ34952.1"/>
    <property type="molecule type" value="Genomic_DNA"/>
</dbReference>
<keyword evidence="4 5" id="KW-0143">Chaperone</keyword>
<keyword evidence="3 5" id="KW-0698">rRNA processing</keyword>
<keyword evidence="9" id="KW-1185">Reference proteome</keyword>
<comment type="subunit">
    <text evidence="5">Binds ribosomal protein uS19.</text>
</comment>
<evidence type="ECO:0000313" key="9">
    <source>
        <dbReference type="Proteomes" id="UP000284057"/>
    </source>
</evidence>
<accession>A0A418KVU6</accession>
<dbReference type="InterPro" id="IPR002676">
    <property type="entry name" value="RimM_N"/>
</dbReference>
<comment type="similarity">
    <text evidence="5">Belongs to the RimM family.</text>
</comment>
<dbReference type="Pfam" id="PF01782">
    <property type="entry name" value="RimM"/>
    <property type="match status" value="1"/>
</dbReference>
<comment type="domain">
    <text evidence="5">The PRC barrel domain binds ribosomal protein uS19.</text>
</comment>
<dbReference type="PANTHER" id="PTHR33692:SF1">
    <property type="entry name" value="RIBOSOME MATURATION FACTOR RIMM"/>
    <property type="match status" value="1"/>
</dbReference>
<dbReference type="Proteomes" id="UP000284057">
    <property type="component" value="Unassembled WGS sequence"/>
</dbReference>
<name>A0A418KVU6_9ACTN</name>
<comment type="subcellular location">
    <subcellularLocation>
        <location evidence="5">Cytoplasm</location>
    </subcellularLocation>
</comment>
<feature type="domain" description="RimM N-terminal" evidence="6">
    <location>
        <begin position="4"/>
        <end position="83"/>
    </location>
</feature>
<dbReference type="GO" id="GO:0042274">
    <property type="term" value="P:ribosomal small subunit biogenesis"/>
    <property type="evidence" value="ECO:0007669"/>
    <property type="project" value="UniProtKB-UniRule"/>
</dbReference>
<dbReference type="AlphaFoldDB" id="A0A418KVU6"/>
<dbReference type="RefSeq" id="WP_119658455.1">
    <property type="nucleotide sequence ID" value="NZ_QUAL01000023.1"/>
</dbReference>
<dbReference type="InterPro" id="IPR009000">
    <property type="entry name" value="Transl_B-barrel_sf"/>
</dbReference>
<dbReference type="OrthoDB" id="5381335at2"/>
<dbReference type="HAMAP" id="MF_00014">
    <property type="entry name" value="Ribosome_mat_RimM"/>
    <property type="match status" value="1"/>
</dbReference>
<comment type="caution">
    <text evidence="8">The sequence shown here is derived from an EMBL/GenBank/DDBJ whole genome shotgun (WGS) entry which is preliminary data.</text>
</comment>
<evidence type="ECO:0000256" key="5">
    <source>
        <dbReference type="HAMAP-Rule" id="MF_00014"/>
    </source>
</evidence>
<dbReference type="InterPro" id="IPR011033">
    <property type="entry name" value="PRC_barrel-like_sf"/>
</dbReference>
<reference evidence="8 9" key="1">
    <citation type="submission" date="2018-09" db="EMBL/GenBank/DDBJ databases">
        <title>Isolation, diversity and antifungal activity of actinobacteria from wheat.</title>
        <authorList>
            <person name="Han C."/>
        </authorList>
    </citation>
    <scope>NUCLEOTIDE SEQUENCE [LARGE SCALE GENOMIC DNA]</scope>
    <source>
        <strain evidence="8 9">NEAU-YY265</strain>
    </source>
</reference>
<evidence type="ECO:0000259" key="7">
    <source>
        <dbReference type="Pfam" id="PF24986"/>
    </source>
</evidence>
<evidence type="ECO:0000259" key="6">
    <source>
        <dbReference type="Pfam" id="PF01782"/>
    </source>
</evidence>
<dbReference type="GO" id="GO:0005840">
    <property type="term" value="C:ribosome"/>
    <property type="evidence" value="ECO:0007669"/>
    <property type="project" value="InterPro"/>
</dbReference>
<dbReference type="GO" id="GO:0043022">
    <property type="term" value="F:ribosome binding"/>
    <property type="evidence" value="ECO:0007669"/>
    <property type="project" value="InterPro"/>
</dbReference>
<keyword evidence="2 5" id="KW-0690">Ribosome biogenesis</keyword>
<gene>
    <name evidence="5 8" type="primary">rimM</name>
    <name evidence="8" type="ORF">DY240_02835</name>
</gene>
<dbReference type="Gene3D" id="2.40.30.60">
    <property type="entry name" value="RimM"/>
    <property type="match status" value="1"/>
</dbReference>
<evidence type="ECO:0000256" key="4">
    <source>
        <dbReference type="ARBA" id="ARBA00023186"/>
    </source>
</evidence>
<dbReference type="SUPFAM" id="SSF50447">
    <property type="entry name" value="Translation proteins"/>
    <property type="match status" value="1"/>
</dbReference>
<dbReference type="SUPFAM" id="SSF50346">
    <property type="entry name" value="PRC-barrel domain"/>
    <property type="match status" value="1"/>
</dbReference>
<dbReference type="InterPro" id="IPR036976">
    <property type="entry name" value="RimM_N_sf"/>
</dbReference>
<sequence>MIVTVGRIGRAHGIRGEVTVEVRTDTPDERFADGAVLATDPVRRGPLTVRGSRWHSGRLLVAFDGVADRTAAEGLRGTLLLAEIPDDATTGDPDEFFDHQLVGLTVVGVDGAELGVVREIIHAPSQDILSVERTGGGEALVPFVTEIVPEVDVAESRLVVDPPLGLFDED</sequence>
<dbReference type="GO" id="GO:0005737">
    <property type="term" value="C:cytoplasm"/>
    <property type="evidence" value="ECO:0007669"/>
    <property type="project" value="UniProtKB-SubCell"/>
</dbReference>
<dbReference type="InterPro" id="IPR056792">
    <property type="entry name" value="PRC_RimM"/>
</dbReference>
<comment type="function">
    <text evidence="5">An accessory protein needed during the final step in the assembly of 30S ribosomal subunit, possibly for assembly of the head region. Essential for efficient processing of 16S rRNA. May be needed both before and after RbfA during the maturation of 16S rRNA. It has affinity for free ribosomal 30S subunits but not for 70S ribosomes.</text>
</comment>
<protein>
    <recommendedName>
        <fullName evidence="5">Ribosome maturation factor RimM</fullName>
    </recommendedName>
</protein>
<organism evidence="8 9">
    <name type="scientific">Jiangella rhizosphaerae</name>
    <dbReference type="NCBI Taxonomy" id="2293569"/>
    <lineage>
        <taxon>Bacteria</taxon>
        <taxon>Bacillati</taxon>
        <taxon>Actinomycetota</taxon>
        <taxon>Actinomycetes</taxon>
        <taxon>Jiangellales</taxon>
        <taxon>Jiangellaceae</taxon>
        <taxon>Jiangella</taxon>
    </lineage>
</organism>
<evidence type="ECO:0000313" key="8">
    <source>
        <dbReference type="EMBL" id="RIQ34952.1"/>
    </source>
</evidence>
<dbReference type="Gene3D" id="2.30.30.240">
    <property type="entry name" value="PRC-barrel domain"/>
    <property type="match status" value="1"/>
</dbReference>
<dbReference type="Pfam" id="PF24986">
    <property type="entry name" value="PRC_RimM"/>
    <property type="match status" value="1"/>
</dbReference>
<evidence type="ECO:0000256" key="2">
    <source>
        <dbReference type="ARBA" id="ARBA00022517"/>
    </source>
</evidence>
<dbReference type="NCBIfam" id="TIGR02273">
    <property type="entry name" value="16S_RimM"/>
    <property type="match status" value="1"/>
</dbReference>
<keyword evidence="1 5" id="KW-0963">Cytoplasm</keyword>
<proteinExistence type="inferred from homology"/>
<dbReference type="PANTHER" id="PTHR33692">
    <property type="entry name" value="RIBOSOME MATURATION FACTOR RIMM"/>
    <property type="match status" value="1"/>
</dbReference>
<evidence type="ECO:0000256" key="3">
    <source>
        <dbReference type="ARBA" id="ARBA00022552"/>
    </source>
</evidence>
<dbReference type="InterPro" id="IPR011961">
    <property type="entry name" value="RimM"/>
</dbReference>
<dbReference type="GO" id="GO:0006364">
    <property type="term" value="P:rRNA processing"/>
    <property type="evidence" value="ECO:0007669"/>
    <property type="project" value="UniProtKB-UniRule"/>
</dbReference>
<feature type="domain" description="Ribosome maturation factor RimM PRC barrel" evidence="7">
    <location>
        <begin position="99"/>
        <end position="166"/>
    </location>
</feature>